<dbReference type="InterPro" id="IPR000719">
    <property type="entry name" value="Prot_kinase_dom"/>
</dbReference>
<keyword evidence="4" id="KW-0808">Transferase</keyword>
<evidence type="ECO:0000256" key="12">
    <source>
        <dbReference type="PROSITE-ProRule" id="PRU10141"/>
    </source>
</evidence>
<evidence type="ECO:0000256" key="6">
    <source>
        <dbReference type="ARBA" id="ARBA00022741"/>
    </source>
</evidence>
<keyword evidence="14" id="KW-0732">Signal</keyword>
<comment type="subcellular location">
    <subcellularLocation>
        <location evidence="1">Cell membrane</location>
        <topology evidence="1">Single-pass membrane protein</topology>
    </subcellularLocation>
</comment>
<keyword evidence="10 13" id="KW-0472">Membrane</keyword>
<dbReference type="PANTHER" id="PTHR45631">
    <property type="entry name" value="OS07G0107800 PROTEIN-RELATED"/>
    <property type="match status" value="1"/>
</dbReference>
<reference evidence="17" key="2">
    <citation type="submission" date="2013-12" db="EMBL/GenBank/DDBJ databases">
        <authorList>
            <person name="Yu Y."/>
            <person name="Lee S."/>
            <person name="de Baynast K."/>
            <person name="Wissotski M."/>
            <person name="Liu L."/>
            <person name="Talag J."/>
            <person name="Goicoechea J."/>
            <person name="Angelova A."/>
            <person name="Jetty R."/>
            <person name="Kudrna D."/>
            <person name="Golser W."/>
            <person name="Rivera L."/>
            <person name="Zhang J."/>
            <person name="Wing R."/>
        </authorList>
    </citation>
    <scope>NUCLEOTIDE SEQUENCE</scope>
</reference>
<reference evidence="16" key="3">
    <citation type="submission" date="2015-04" db="UniProtKB">
        <authorList>
            <consortium name="EnsemblPlants"/>
        </authorList>
    </citation>
    <scope>IDENTIFICATION</scope>
</reference>
<dbReference type="InterPro" id="IPR032675">
    <property type="entry name" value="LRR_dom_sf"/>
</dbReference>
<dbReference type="InterPro" id="IPR024788">
    <property type="entry name" value="Malectin-like_Carb-bd_dom"/>
</dbReference>
<dbReference type="Gene3D" id="3.30.200.20">
    <property type="entry name" value="Phosphorylase Kinase, domain 1"/>
    <property type="match status" value="1"/>
</dbReference>
<dbReference type="PROSITE" id="PS00107">
    <property type="entry name" value="PROTEIN_KINASE_ATP"/>
    <property type="match status" value="1"/>
</dbReference>
<dbReference type="SMART" id="SM00220">
    <property type="entry name" value="S_TKc"/>
    <property type="match status" value="1"/>
</dbReference>
<keyword evidence="7" id="KW-0418">Kinase</keyword>
<dbReference type="PROSITE" id="PS00108">
    <property type="entry name" value="PROTEIN_KINASE_ST"/>
    <property type="match status" value="1"/>
</dbReference>
<dbReference type="InterPro" id="IPR001245">
    <property type="entry name" value="Ser-Thr/Tyr_kinase_cat_dom"/>
</dbReference>
<keyword evidence="6 12" id="KW-0547">Nucleotide-binding</keyword>
<evidence type="ECO:0000259" key="15">
    <source>
        <dbReference type="PROSITE" id="PS50011"/>
    </source>
</evidence>
<dbReference type="GO" id="GO:0005524">
    <property type="term" value="F:ATP binding"/>
    <property type="evidence" value="ECO:0007669"/>
    <property type="project" value="UniProtKB-UniRule"/>
</dbReference>
<evidence type="ECO:0000256" key="14">
    <source>
        <dbReference type="SAM" id="SignalP"/>
    </source>
</evidence>
<dbReference type="Gene3D" id="3.80.10.10">
    <property type="entry name" value="Ribonuclease Inhibitor"/>
    <property type="match status" value="1"/>
</dbReference>
<evidence type="ECO:0000256" key="11">
    <source>
        <dbReference type="ARBA" id="ARBA00023170"/>
    </source>
</evidence>
<dbReference type="Proteomes" id="UP000032180">
    <property type="component" value="Chromosome 9"/>
</dbReference>
<dbReference type="PROSITE" id="PS50011">
    <property type="entry name" value="PROTEIN_KINASE_DOM"/>
    <property type="match status" value="1"/>
</dbReference>
<evidence type="ECO:0000256" key="13">
    <source>
        <dbReference type="SAM" id="Phobius"/>
    </source>
</evidence>
<feature type="domain" description="Protein kinase" evidence="15">
    <location>
        <begin position="597"/>
        <end position="869"/>
    </location>
</feature>
<dbReference type="InterPro" id="IPR011009">
    <property type="entry name" value="Kinase-like_dom_sf"/>
</dbReference>
<feature type="signal peptide" evidence="14">
    <location>
        <begin position="1"/>
        <end position="21"/>
    </location>
</feature>
<dbReference type="STRING" id="77586.A0A0D9XCV4"/>
<evidence type="ECO:0000256" key="5">
    <source>
        <dbReference type="ARBA" id="ARBA00022692"/>
    </source>
</evidence>
<dbReference type="PANTHER" id="PTHR45631:SF6">
    <property type="entry name" value="OS09G0352000 PROTEIN"/>
    <property type="match status" value="1"/>
</dbReference>
<dbReference type="FunFam" id="3.30.200.20:FF:000394">
    <property type="entry name" value="Leucine-rich repeat receptor-like protein kinase"/>
    <property type="match status" value="1"/>
</dbReference>
<evidence type="ECO:0000256" key="1">
    <source>
        <dbReference type="ARBA" id="ARBA00004162"/>
    </source>
</evidence>
<dbReference type="FunFam" id="1.10.510.10:FF:000146">
    <property type="entry name" value="LRR receptor-like serine/threonine-protein kinase IOS1"/>
    <property type="match status" value="1"/>
</dbReference>
<dbReference type="Gene3D" id="1.10.510.10">
    <property type="entry name" value="Transferase(Phosphotransferase) domain 1"/>
    <property type="match status" value="1"/>
</dbReference>
<name>A0A0D9XCV4_9ORYZ</name>
<accession>A0A0D9XCV4</accession>
<keyword evidence="5 13" id="KW-0812">Transmembrane</keyword>
<feature type="binding site" evidence="12">
    <location>
        <position position="625"/>
    </location>
    <ligand>
        <name>ATP</name>
        <dbReference type="ChEBI" id="CHEBI:30616"/>
    </ligand>
</feature>
<dbReference type="InterPro" id="IPR017441">
    <property type="entry name" value="Protein_kinase_ATP_BS"/>
</dbReference>
<organism evidence="16 17">
    <name type="scientific">Leersia perrieri</name>
    <dbReference type="NCBI Taxonomy" id="77586"/>
    <lineage>
        <taxon>Eukaryota</taxon>
        <taxon>Viridiplantae</taxon>
        <taxon>Streptophyta</taxon>
        <taxon>Embryophyta</taxon>
        <taxon>Tracheophyta</taxon>
        <taxon>Spermatophyta</taxon>
        <taxon>Magnoliopsida</taxon>
        <taxon>Liliopsida</taxon>
        <taxon>Poales</taxon>
        <taxon>Poaceae</taxon>
        <taxon>BOP clade</taxon>
        <taxon>Oryzoideae</taxon>
        <taxon>Oryzeae</taxon>
        <taxon>Oryzinae</taxon>
        <taxon>Leersia</taxon>
    </lineage>
</organism>
<dbReference type="EnsemblPlants" id="LPERR09G04830.1">
    <property type="protein sequence ID" value="LPERR09G04830.1"/>
    <property type="gene ID" value="LPERR09G04830"/>
</dbReference>
<dbReference type="AlphaFoldDB" id="A0A0D9XCV4"/>
<dbReference type="GO" id="GO:0004674">
    <property type="term" value="F:protein serine/threonine kinase activity"/>
    <property type="evidence" value="ECO:0007669"/>
    <property type="project" value="UniProtKB-KW"/>
</dbReference>
<dbReference type="SUPFAM" id="SSF56112">
    <property type="entry name" value="Protein kinase-like (PK-like)"/>
    <property type="match status" value="1"/>
</dbReference>
<evidence type="ECO:0000256" key="8">
    <source>
        <dbReference type="ARBA" id="ARBA00022840"/>
    </source>
</evidence>
<dbReference type="GO" id="GO:0005886">
    <property type="term" value="C:plasma membrane"/>
    <property type="evidence" value="ECO:0007669"/>
    <property type="project" value="UniProtKB-SubCell"/>
</dbReference>
<dbReference type="eggNOG" id="ENOG502QQCZ">
    <property type="taxonomic scope" value="Eukaryota"/>
</dbReference>
<keyword evidence="8 12" id="KW-0067">ATP-binding</keyword>
<dbReference type="Pfam" id="PF07714">
    <property type="entry name" value="PK_Tyr_Ser-Thr"/>
    <property type="match status" value="1"/>
</dbReference>
<keyword evidence="3" id="KW-0597">Phosphoprotein</keyword>
<keyword evidence="9 13" id="KW-1133">Transmembrane helix</keyword>
<evidence type="ECO:0000256" key="10">
    <source>
        <dbReference type="ARBA" id="ARBA00023136"/>
    </source>
</evidence>
<feature type="transmembrane region" description="Helical" evidence="13">
    <location>
        <begin position="522"/>
        <end position="546"/>
    </location>
</feature>
<dbReference type="InterPro" id="IPR008271">
    <property type="entry name" value="Ser/Thr_kinase_AS"/>
</dbReference>
<evidence type="ECO:0000256" key="4">
    <source>
        <dbReference type="ARBA" id="ARBA00022679"/>
    </source>
</evidence>
<sequence>MAQLPFFVAVVLGGVASVVVGQQPGFLSIDCGLEANFSGYPDADNGGIFFVSDEPYISSGENHRVAAGQETGRLRPDTTVRSFPSGMRNCYSLPTVAGAKYLVRVVSFYGNYDGKNISSTLQFDLHIGANYWDTVYGDGDEVHEAMFVAWASWAPVCLVNTGQGIPFVSSVELRPLDDEMYPHVMANQSMRMYLRRSLGPTNAYVTREEEIGAAEVGNAEADGCCRARMAWVGARMQFPDDQYDRYWWEMTSNPLWANLSTSSNVQQESSFKLPSAVLRKAITVAGNGTMLNITWEDQTLRQFMAFAHFSDFQNSKLRQFNVYFNTDQPFPYTAPYLADGCVYSSHWYRAIDGKFNITVAATAKSVLPPMFNAFEIYTLITHDSRTTFSKDFDAIMAIKLEYKVEKNWMGDPCFPTKFAWDGVKCRTTSDNISRIISINLSGNQLNGPIPDSLCTMNAGSFIFRLPMHNECKGFSFCVIIRHMTIELDFYTKLNPTILCNFSYDSNQDMCNKTSPSSSRNRAATLAISIAAPVLVVAVLGVAYLIWRLKRKPNISAENPPMGPGPTNAPGNEKYHWDHLQKNENRQFTYEELEKFTDNFQQLIGEGGFGRVYHGCLEGSTEVAVKMLSGTSSTGLNGFLAEVESLTKVHHKNLVSLVGYCSEKAHLALVYEYMARGNLFDHLRGKAAGGETLNWAIRVRVLLDAAQGLDYLHKGCNRSIIHRDVKTSNILLGQSLQAKIADFGLSRTYLSDTQSHMSATVAGSMGYIDPEYYQTGWITESSDVYSFGVVLLEVATGELPILQGHGHIVQRVKQYVAVGDIRSIADERLSGNYDVNSMWKVVEIALMCTESVAARRPSMATVVAQLKESLALEEAREDGGLHANSAGDAVAMLPTTFGPSAR</sequence>
<keyword evidence="2" id="KW-0723">Serine/threonine-protein kinase</keyword>
<evidence type="ECO:0000256" key="9">
    <source>
        <dbReference type="ARBA" id="ARBA00022989"/>
    </source>
</evidence>
<evidence type="ECO:0000256" key="3">
    <source>
        <dbReference type="ARBA" id="ARBA00022553"/>
    </source>
</evidence>
<dbReference type="Gramene" id="LPERR09G04830.1">
    <property type="protein sequence ID" value="LPERR09G04830.1"/>
    <property type="gene ID" value="LPERR09G04830"/>
</dbReference>
<evidence type="ECO:0000256" key="2">
    <source>
        <dbReference type="ARBA" id="ARBA00022527"/>
    </source>
</evidence>
<evidence type="ECO:0000313" key="16">
    <source>
        <dbReference type="EnsemblPlants" id="LPERR09G04830.1"/>
    </source>
</evidence>
<keyword evidence="17" id="KW-1185">Reference proteome</keyword>
<dbReference type="Pfam" id="PF12819">
    <property type="entry name" value="Malectin_like"/>
    <property type="match status" value="2"/>
</dbReference>
<evidence type="ECO:0000313" key="17">
    <source>
        <dbReference type="Proteomes" id="UP000032180"/>
    </source>
</evidence>
<keyword evidence="11" id="KW-0675">Receptor</keyword>
<evidence type="ECO:0000256" key="7">
    <source>
        <dbReference type="ARBA" id="ARBA00022777"/>
    </source>
</evidence>
<feature type="chain" id="PRO_5002350233" description="Protein kinase domain-containing protein" evidence="14">
    <location>
        <begin position="22"/>
        <end position="901"/>
    </location>
</feature>
<proteinExistence type="predicted"/>
<reference evidence="16 17" key="1">
    <citation type="submission" date="2012-08" db="EMBL/GenBank/DDBJ databases">
        <title>Oryza genome evolution.</title>
        <authorList>
            <person name="Wing R.A."/>
        </authorList>
    </citation>
    <scope>NUCLEOTIDE SEQUENCE</scope>
</reference>
<protein>
    <recommendedName>
        <fullName evidence="15">Protein kinase domain-containing protein</fullName>
    </recommendedName>
</protein>